<dbReference type="Gene3D" id="3.40.190.150">
    <property type="entry name" value="Bordetella uptake gene, domain 1"/>
    <property type="match status" value="1"/>
</dbReference>
<comment type="similarity">
    <text evidence="1">Belongs to the UPF0065 (bug) family.</text>
</comment>
<sequence length="327" mass="34857">MLRPSLRNTLLAAGSAALLSAPLSAEPRRPECIAPAAPGGGFDLTCKLAQSALVEAKLLEKPMRVTYMPGGVGAVAYNTIVAQRPADPGTLTAFSSGSLLNLAQGKFGRFDETAVKWLAAVGTSYGAIAVRADSPYRTLAELAAALKANPEQVVIGSGGTVGSQDWMQTALIAKAVGVDPRQMRYVAMEGGGEIVTALLGGHIQVASSDIADAMPHVESGGIRILAVLSDKRLEEPAMAAIPTAREQGFDVVWPVIRGYYLGPKVSDADYAWWKDAFDRLLASEDFARLRDQRELFPFAMTGPELQAHVSKEVARYRELAREFGLTQ</sequence>
<dbReference type="SUPFAM" id="SSF53850">
    <property type="entry name" value="Periplasmic binding protein-like II"/>
    <property type="match status" value="1"/>
</dbReference>
<dbReference type="PANTHER" id="PTHR42928">
    <property type="entry name" value="TRICARBOXYLATE-BINDING PROTEIN"/>
    <property type="match status" value="1"/>
</dbReference>
<reference evidence="3 4" key="1">
    <citation type="journal article" date="2009" name="J. Bacteriol.">
        <title>Genome sequence of Azotobacter vinelandii, an obligate aerobe specialized to support diverse anaerobic metabolic processes.</title>
        <authorList>
            <person name="Setubal J.C."/>
            <person name="dos Santos P."/>
            <person name="Goldman B.S."/>
            <person name="Ertesvag H."/>
            <person name="Espin G."/>
            <person name="Rubio L.M."/>
            <person name="Valla S."/>
            <person name="Almeida N.F."/>
            <person name="Balasubramanian D."/>
            <person name="Cromes L."/>
            <person name="Curatti L."/>
            <person name="Du Z."/>
            <person name="Godsy E."/>
            <person name="Goodner B."/>
            <person name="Hellner-Burris K."/>
            <person name="Hernandez J.A."/>
            <person name="Houmiel K."/>
            <person name="Imperial J."/>
            <person name="Kennedy C."/>
            <person name="Larson T.J."/>
            <person name="Latreille P."/>
            <person name="Ligon L.S."/>
            <person name="Lu J."/>
            <person name="Maerk M."/>
            <person name="Miller N.M."/>
            <person name="Norton S."/>
            <person name="O'Carroll I.P."/>
            <person name="Paulsen I."/>
            <person name="Raulfs E.C."/>
            <person name="Roemer R."/>
            <person name="Rosser J."/>
            <person name="Segura D."/>
            <person name="Slater S."/>
            <person name="Stricklin S.L."/>
            <person name="Studholme D.J."/>
            <person name="Sun J."/>
            <person name="Viana C.J."/>
            <person name="Wallin E."/>
            <person name="Wang B."/>
            <person name="Wheeler C."/>
            <person name="Zhu H."/>
            <person name="Dean D.R."/>
            <person name="Dixon R."/>
            <person name="Wood D."/>
        </authorList>
    </citation>
    <scope>NUCLEOTIDE SEQUENCE [LARGE SCALE GENOMIC DNA]</scope>
    <source>
        <strain evidence="4">DJ / ATCC BAA-1303</strain>
    </source>
</reference>
<dbReference type="PANTHER" id="PTHR42928:SF3">
    <property type="entry name" value="UPF0065 PROTEIN YFLP"/>
    <property type="match status" value="1"/>
</dbReference>
<dbReference type="AlphaFoldDB" id="C1DL48"/>
<dbReference type="Proteomes" id="UP000002424">
    <property type="component" value="Chromosome"/>
</dbReference>
<name>C1DL48_AZOVD</name>
<gene>
    <name evidence="3" type="primary">tctC</name>
    <name evidence="3" type="ordered locus">Avin_49460</name>
</gene>
<accession>C1DL48</accession>
<dbReference type="EMBL" id="CP001157">
    <property type="protein sequence ID" value="ACO81041.1"/>
    <property type="molecule type" value="Genomic_DNA"/>
</dbReference>
<dbReference type="Gene3D" id="3.40.190.10">
    <property type="entry name" value="Periplasmic binding protein-like II"/>
    <property type="match status" value="1"/>
</dbReference>
<evidence type="ECO:0000313" key="3">
    <source>
        <dbReference type="EMBL" id="ACO81041.1"/>
    </source>
</evidence>
<dbReference type="STRING" id="322710.Avin_49460"/>
<dbReference type="EnsemblBacteria" id="ACO81041">
    <property type="protein sequence ID" value="ACO81041"/>
    <property type="gene ID" value="Avin_49460"/>
</dbReference>
<dbReference type="Pfam" id="PF03401">
    <property type="entry name" value="TctC"/>
    <property type="match status" value="1"/>
</dbReference>
<dbReference type="OrthoDB" id="9780943at2"/>
<dbReference type="HOGENOM" id="CLU_045683_1_0_6"/>
<feature type="chain" id="PRO_5002908752" evidence="2">
    <location>
        <begin position="26"/>
        <end position="327"/>
    </location>
</feature>
<keyword evidence="3" id="KW-0675">Receptor</keyword>
<keyword evidence="2" id="KW-0732">Signal</keyword>
<keyword evidence="4" id="KW-1185">Reference proteome</keyword>
<dbReference type="eggNOG" id="COG3181">
    <property type="taxonomic scope" value="Bacteria"/>
</dbReference>
<proteinExistence type="inferred from homology"/>
<dbReference type="KEGG" id="avn:Avin_49460"/>
<feature type="signal peptide" evidence="2">
    <location>
        <begin position="1"/>
        <end position="25"/>
    </location>
</feature>
<evidence type="ECO:0000256" key="2">
    <source>
        <dbReference type="SAM" id="SignalP"/>
    </source>
</evidence>
<dbReference type="InterPro" id="IPR005064">
    <property type="entry name" value="BUG"/>
</dbReference>
<protein>
    <submittedName>
        <fullName evidence="3">Tripartite tricarboxylate transporter periplasmic receptor protein</fullName>
    </submittedName>
</protein>
<evidence type="ECO:0000256" key="1">
    <source>
        <dbReference type="ARBA" id="ARBA00006987"/>
    </source>
</evidence>
<evidence type="ECO:0000313" key="4">
    <source>
        <dbReference type="Proteomes" id="UP000002424"/>
    </source>
</evidence>
<dbReference type="CDD" id="cd07012">
    <property type="entry name" value="PBP2_Bug_TTT"/>
    <property type="match status" value="1"/>
</dbReference>
<dbReference type="PIRSF" id="PIRSF017082">
    <property type="entry name" value="YflP"/>
    <property type="match status" value="1"/>
</dbReference>
<dbReference type="InterPro" id="IPR042100">
    <property type="entry name" value="Bug_dom1"/>
</dbReference>
<organism evidence="3 4">
    <name type="scientific">Azotobacter vinelandii (strain DJ / ATCC BAA-1303)</name>
    <dbReference type="NCBI Taxonomy" id="322710"/>
    <lineage>
        <taxon>Bacteria</taxon>
        <taxon>Pseudomonadati</taxon>
        <taxon>Pseudomonadota</taxon>
        <taxon>Gammaproteobacteria</taxon>
        <taxon>Pseudomonadales</taxon>
        <taxon>Pseudomonadaceae</taxon>
        <taxon>Azotobacter</taxon>
    </lineage>
</organism>